<evidence type="ECO:0000256" key="1">
    <source>
        <dbReference type="ARBA" id="ARBA00022676"/>
    </source>
</evidence>
<dbReference type="Proteomes" id="UP000239415">
    <property type="component" value="Unassembled WGS sequence"/>
</dbReference>
<dbReference type="OrthoDB" id="9802525at2"/>
<accession>A0A2T0K9M5</accession>
<proteinExistence type="predicted"/>
<keyword evidence="6" id="KW-1185">Reference proteome</keyword>
<dbReference type="PANTHER" id="PTHR45947:SF3">
    <property type="entry name" value="SULFOQUINOVOSYL TRANSFERASE SQD2"/>
    <property type="match status" value="1"/>
</dbReference>
<dbReference type="InterPro" id="IPR028098">
    <property type="entry name" value="Glyco_trans_4-like_N"/>
</dbReference>
<feature type="compositionally biased region" description="Polar residues" evidence="3">
    <location>
        <begin position="391"/>
        <end position="407"/>
    </location>
</feature>
<dbReference type="Pfam" id="PF13439">
    <property type="entry name" value="Glyco_transf_4"/>
    <property type="match status" value="1"/>
</dbReference>
<evidence type="ECO:0000313" key="6">
    <source>
        <dbReference type="Proteomes" id="UP000239415"/>
    </source>
</evidence>
<name>A0A2T0K9M5_9ACTN</name>
<gene>
    <name evidence="5" type="ORF">CLV67_109102</name>
</gene>
<evidence type="ECO:0000313" key="5">
    <source>
        <dbReference type="EMBL" id="PRX19837.1"/>
    </source>
</evidence>
<keyword evidence="2 5" id="KW-0808">Transferase</keyword>
<evidence type="ECO:0000256" key="3">
    <source>
        <dbReference type="SAM" id="MobiDB-lite"/>
    </source>
</evidence>
<sequence>MRIALVTESFLPDVNGVANSVARMADHLTRNGHEPMVVAPLPPPGSRAPVTGLPYPVVRVPSLPMPGYPQLRLGLPAPALHAAIRRFAPDVLHLASPFVLGAWAQASARTLGLPSVAVYQTDVASYARVYRVRLTERMAWRWIRTVHNAAGRTLAPSTESVTALETHGVRRVHLWRRGVDDIRFHPGWRSPGIRRALAPNGEVLAGFVGRLAAEKEIDLLAGVSRLPGVRLVVVGDGPAAPSLRRALPDAVFLGARHGAQLGRIYASLDVFTHTGPYETFGQAVQEAMASGLPVVAPAAGGPLDLVEHGRTGYLVPPHRADGFTDAVARLAHDADRRHAFGAAGRAAVRGRSWSAIGDELLGHYRRTLAGASSGRGQALVAATTRLNPVSAASTGFVNPARASSSSRFDGPPRVPSP</sequence>
<dbReference type="CDD" id="cd03814">
    <property type="entry name" value="GT4-like"/>
    <property type="match status" value="1"/>
</dbReference>
<dbReference type="Pfam" id="PF13692">
    <property type="entry name" value="Glyco_trans_1_4"/>
    <property type="match status" value="1"/>
</dbReference>
<dbReference type="Gene3D" id="3.40.50.2000">
    <property type="entry name" value="Glycogen Phosphorylase B"/>
    <property type="match status" value="2"/>
</dbReference>
<protein>
    <submittedName>
        <fullName evidence="5">Phosphatidylinositol alpha 1,6-mannosyltransferase</fullName>
    </submittedName>
</protein>
<reference evidence="5 6" key="1">
    <citation type="submission" date="2018-03" db="EMBL/GenBank/DDBJ databases">
        <title>Genomic Encyclopedia of Archaeal and Bacterial Type Strains, Phase II (KMG-II): from individual species to whole genera.</title>
        <authorList>
            <person name="Goeker M."/>
        </authorList>
    </citation>
    <scope>NUCLEOTIDE SEQUENCE [LARGE SCALE GENOMIC DNA]</scope>
    <source>
        <strain evidence="5 6">DSM 43146</strain>
    </source>
</reference>
<dbReference type="GO" id="GO:0016758">
    <property type="term" value="F:hexosyltransferase activity"/>
    <property type="evidence" value="ECO:0007669"/>
    <property type="project" value="TreeGrafter"/>
</dbReference>
<feature type="domain" description="Glycosyltransferase subfamily 4-like N-terminal" evidence="4">
    <location>
        <begin position="14"/>
        <end position="181"/>
    </location>
</feature>
<dbReference type="InterPro" id="IPR050194">
    <property type="entry name" value="Glycosyltransferase_grp1"/>
</dbReference>
<organism evidence="5 6">
    <name type="scientific">Actinoplanes italicus</name>
    <dbReference type="NCBI Taxonomy" id="113567"/>
    <lineage>
        <taxon>Bacteria</taxon>
        <taxon>Bacillati</taxon>
        <taxon>Actinomycetota</taxon>
        <taxon>Actinomycetes</taxon>
        <taxon>Micromonosporales</taxon>
        <taxon>Micromonosporaceae</taxon>
        <taxon>Actinoplanes</taxon>
    </lineage>
</organism>
<dbReference type="RefSeq" id="WP_106321569.1">
    <property type="nucleotide sequence ID" value="NZ_BOMO01000077.1"/>
</dbReference>
<dbReference type="PANTHER" id="PTHR45947">
    <property type="entry name" value="SULFOQUINOVOSYL TRANSFERASE SQD2"/>
    <property type="match status" value="1"/>
</dbReference>
<feature type="region of interest" description="Disordered" evidence="3">
    <location>
        <begin position="391"/>
        <end position="417"/>
    </location>
</feature>
<comment type="caution">
    <text evidence="5">The sequence shown here is derived from an EMBL/GenBank/DDBJ whole genome shotgun (WGS) entry which is preliminary data.</text>
</comment>
<dbReference type="SUPFAM" id="SSF53756">
    <property type="entry name" value="UDP-Glycosyltransferase/glycogen phosphorylase"/>
    <property type="match status" value="1"/>
</dbReference>
<evidence type="ECO:0000259" key="4">
    <source>
        <dbReference type="Pfam" id="PF13439"/>
    </source>
</evidence>
<dbReference type="EMBL" id="PVMZ01000009">
    <property type="protein sequence ID" value="PRX19837.1"/>
    <property type="molecule type" value="Genomic_DNA"/>
</dbReference>
<dbReference type="AlphaFoldDB" id="A0A2T0K9M5"/>
<evidence type="ECO:0000256" key="2">
    <source>
        <dbReference type="ARBA" id="ARBA00022679"/>
    </source>
</evidence>
<keyword evidence="1 5" id="KW-0328">Glycosyltransferase</keyword>
<dbReference type="GO" id="GO:1901137">
    <property type="term" value="P:carbohydrate derivative biosynthetic process"/>
    <property type="evidence" value="ECO:0007669"/>
    <property type="project" value="UniProtKB-ARBA"/>
</dbReference>